<gene>
    <name evidence="7" type="ORF">SAMN02745229_01842</name>
</gene>
<evidence type="ECO:0000259" key="5">
    <source>
        <dbReference type="Pfam" id="PF04055"/>
    </source>
</evidence>
<evidence type="ECO:0000313" key="8">
    <source>
        <dbReference type="Proteomes" id="UP000184278"/>
    </source>
</evidence>
<reference evidence="8" key="1">
    <citation type="submission" date="2016-11" db="EMBL/GenBank/DDBJ databases">
        <authorList>
            <person name="Varghese N."/>
            <person name="Submissions S."/>
        </authorList>
    </citation>
    <scope>NUCLEOTIDE SEQUENCE [LARGE SCALE GENOMIC DNA]</scope>
    <source>
        <strain evidence="8">DSM 3071</strain>
    </source>
</reference>
<proteinExistence type="predicted"/>
<feature type="domain" description="Radical SAM core" evidence="5">
    <location>
        <begin position="41"/>
        <end position="198"/>
    </location>
</feature>
<keyword evidence="1" id="KW-0949">S-adenosyl-L-methionine</keyword>
<evidence type="ECO:0000256" key="2">
    <source>
        <dbReference type="ARBA" id="ARBA00022723"/>
    </source>
</evidence>
<dbReference type="CDD" id="cd21109">
    <property type="entry name" value="SPASM"/>
    <property type="match status" value="1"/>
</dbReference>
<dbReference type="OrthoDB" id="7021155at2"/>
<dbReference type="InterPro" id="IPR023885">
    <property type="entry name" value="4Fe4S-binding_SPASM_dom"/>
</dbReference>
<dbReference type="InterPro" id="IPR007197">
    <property type="entry name" value="rSAM"/>
</dbReference>
<dbReference type="PANTHER" id="PTHR11228:SF7">
    <property type="entry name" value="PQQA PEPTIDE CYCLASE"/>
    <property type="match status" value="1"/>
</dbReference>
<keyword evidence="2" id="KW-0479">Metal-binding</keyword>
<dbReference type="Proteomes" id="UP000184278">
    <property type="component" value="Unassembled WGS sequence"/>
</dbReference>
<accession>A0A1M5YZU6</accession>
<dbReference type="GO" id="GO:0003824">
    <property type="term" value="F:catalytic activity"/>
    <property type="evidence" value="ECO:0007669"/>
    <property type="project" value="InterPro"/>
</dbReference>
<dbReference type="CDD" id="cd01335">
    <property type="entry name" value="Radical_SAM"/>
    <property type="match status" value="1"/>
</dbReference>
<evidence type="ECO:0000313" key="7">
    <source>
        <dbReference type="EMBL" id="SHI17338.1"/>
    </source>
</evidence>
<dbReference type="SUPFAM" id="SSF102114">
    <property type="entry name" value="Radical SAM enzymes"/>
    <property type="match status" value="1"/>
</dbReference>
<dbReference type="InterPro" id="IPR050377">
    <property type="entry name" value="Radical_SAM_PqqE_MftC-like"/>
</dbReference>
<dbReference type="NCBIfam" id="TIGR04085">
    <property type="entry name" value="rSAM_more_4Fe4S"/>
    <property type="match status" value="1"/>
</dbReference>
<dbReference type="SFLD" id="SFLDS00029">
    <property type="entry name" value="Radical_SAM"/>
    <property type="match status" value="1"/>
</dbReference>
<dbReference type="Pfam" id="PF13186">
    <property type="entry name" value="SPASM"/>
    <property type="match status" value="1"/>
</dbReference>
<evidence type="ECO:0000259" key="6">
    <source>
        <dbReference type="Pfam" id="PF13186"/>
    </source>
</evidence>
<dbReference type="InterPro" id="IPR013785">
    <property type="entry name" value="Aldolase_TIM"/>
</dbReference>
<dbReference type="Pfam" id="PF04055">
    <property type="entry name" value="Radical_SAM"/>
    <property type="match status" value="1"/>
</dbReference>
<sequence length="358" mass="40773">MKYSLCDDFLNSQKVMFPFGKYLADYREGKNDFVPWSVEIHPTARCNHNCIHCSYKERNESRCHMDKAVFDKLIDSIIKMKVKGVYFSGGGEPCIYEGLSDAVVRLYENGVESALVSNGSMIESSGIFDIADHFNYIALSVPSCSEDLFKKITGTENMSKVLALPSKIKDRFGDKSPVVGSRVVVTNLIVDEVPHILQTLKDRQFDYAIFKIVRDYEDRGLGVSEEKAAELDSVIQKLSEEGKIDHNFTNLDRVFHYRKPYTKSKICHINQMGLLAAVTPEGDVYPNISEIGKEEFLVGNIYENSFEEIWHSKRHDEVKATSNKRWSCGDCKDCRAISYNMIMEELLSKLPVEMDSFI</sequence>
<protein>
    <submittedName>
        <fullName evidence="7">Radical SAM additional 4Fe4S-binding SPASM domain-containing protein</fullName>
    </submittedName>
</protein>
<dbReference type="PANTHER" id="PTHR11228">
    <property type="entry name" value="RADICAL SAM DOMAIN PROTEIN"/>
    <property type="match status" value="1"/>
</dbReference>
<dbReference type="GO" id="GO:0051536">
    <property type="term" value="F:iron-sulfur cluster binding"/>
    <property type="evidence" value="ECO:0007669"/>
    <property type="project" value="UniProtKB-KW"/>
</dbReference>
<dbReference type="InterPro" id="IPR058240">
    <property type="entry name" value="rSAM_sf"/>
</dbReference>
<dbReference type="RefSeq" id="WP_073387191.1">
    <property type="nucleotide sequence ID" value="NZ_FQXK01000014.1"/>
</dbReference>
<keyword evidence="8" id="KW-1185">Reference proteome</keyword>
<keyword evidence="4" id="KW-0411">Iron-sulfur</keyword>
<feature type="domain" description="4Fe4S-binding SPASM" evidence="6">
    <location>
        <begin position="276"/>
        <end position="334"/>
    </location>
</feature>
<evidence type="ECO:0000256" key="1">
    <source>
        <dbReference type="ARBA" id="ARBA00022691"/>
    </source>
</evidence>
<keyword evidence="3" id="KW-0408">Iron</keyword>
<name>A0A1M5YZU6_BUTFI</name>
<dbReference type="Gene3D" id="3.20.20.70">
    <property type="entry name" value="Aldolase class I"/>
    <property type="match status" value="1"/>
</dbReference>
<dbReference type="SFLD" id="SFLDG01067">
    <property type="entry name" value="SPASM/twitch_domain_containing"/>
    <property type="match status" value="1"/>
</dbReference>
<dbReference type="AlphaFoldDB" id="A0A1M5YZU6"/>
<evidence type="ECO:0000256" key="3">
    <source>
        <dbReference type="ARBA" id="ARBA00023004"/>
    </source>
</evidence>
<dbReference type="GO" id="GO:0046872">
    <property type="term" value="F:metal ion binding"/>
    <property type="evidence" value="ECO:0007669"/>
    <property type="project" value="UniProtKB-KW"/>
</dbReference>
<dbReference type="EMBL" id="FQXK01000014">
    <property type="protein sequence ID" value="SHI17338.1"/>
    <property type="molecule type" value="Genomic_DNA"/>
</dbReference>
<evidence type="ECO:0000256" key="4">
    <source>
        <dbReference type="ARBA" id="ARBA00023014"/>
    </source>
</evidence>
<organism evidence="7 8">
    <name type="scientific">Butyrivibrio fibrisolvens DSM 3071</name>
    <dbReference type="NCBI Taxonomy" id="1121131"/>
    <lineage>
        <taxon>Bacteria</taxon>
        <taxon>Bacillati</taxon>
        <taxon>Bacillota</taxon>
        <taxon>Clostridia</taxon>
        <taxon>Lachnospirales</taxon>
        <taxon>Lachnospiraceae</taxon>
        <taxon>Butyrivibrio</taxon>
    </lineage>
</organism>
<dbReference type="GeneID" id="89508432"/>
<dbReference type="STRING" id="1121131.SAMN02745229_01842"/>